<evidence type="ECO:0000313" key="3">
    <source>
        <dbReference type="Proteomes" id="UP000269148"/>
    </source>
</evidence>
<evidence type="ECO:0000313" key="2">
    <source>
        <dbReference type="EMBL" id="RLU58050.1"/>
    </source>
</evidence>
<sequence length="240" mass="27994">MSYFYFQVLKKIKNNINPIELLAEQFLYNFVFYGIIYIVWGYFKQPLTDQKSFNAFLIMLVVLILTARSLYLIIRNKIFSISPIIISSFPKKERNKLIWEIEKSLKNSTDFSKWSCGILATLLVLIISIVSNASLSILSKIGTKQEIIDLINSSSPFTNNLFLILLENLIVLILIILAYYLALQVPTYNKRLVLRVLRNCSYKVNSSPIDQPKIEKIVSFIEELVFWDTIKHIFNDYTKR</sequence>
<feature type="transmembrane region" description="Helical" evidence="1">
    <location>
        <begin position="21"/>
        <end position="43"/>
    </location>
</feature>
<keyword evidence="1" id="KW-0472">Membrane</keyword>
<keyword evidence="1" id="KW-1133">Transmembrane helix</keyword>
<comment type="caution">
    <text evidence="2">The sequence shown here is derived from an EMBL/GenBank/DDBJ whole genome shotgun (WGS) entry which is preliminary data.</text>
</comment>
<evidence type="ECO:0000256" key="1">
    <source>
        <dbReference type="SAM" id="Phobius"/>
    </source>
</evidence>
<accession>A0A3L8GLM1</accession>
<dbReference type="AlphaFoldDB" id="A0A3L8GLM1"/>
<keyword evidence="1" id="KW-0812">Transmembrane</keyword>
<gene>
    <name evidence="2" type="ORF">DIY07_02655</name>
</gene>
<protein>
    <submittedName>
        <fullName evidence="2">Uncharacterized protein</fullName>
    </submittedName>
</protein>
<dbReference type="EMBL" id="QLQD01000028">
    <property type="protein sequence ID" value="RLU58050.1"/>
    <property type="molecule type" value="Genomic_DNA"/>
</dbReference>
<name>A0A3L8GLM1_STRIN</name>
<organism evidence="2 3">
    <name type="scientific">Streptococcus iniae</name>
    <name type="common">Streptococcus shiloi</name>
    <dbReference type="NCBI Taxonomy" id="1346"/>
    <lineage>
        <taxon>Bacteria</taxon>
        <taxon>Bacillati</taxon>
        <taxon>Bacillota</taxon>
        <taxon>Bacilli</taxon>
        <taxon>Lactobacillales</taxon>
        <taxon>Streptococcaceae</taxon>
        <taxon>Streptococcus</taxon>
    </lineage>
</organism>
<feature type="transmembrane region" description="Helical" evidence="1">
    <location>
        <begin position="161"/>
        <end position="182"/>
    </location>
</feature>
<dbReference type="Proteomes" id="UP000269148">
    <property type="component" value="Unassembled WGS sequence"/>
</dbReference>
<reference evidence="2 3" key="1">
    <citation type="submission" date="2018-06" db="EMBL/GenBank/DDBJ databases">
        <title>Mutators as drivers of adaptation in pathogenic bacteria and a risk factor for host jumps and vaccine escape.</title>
        <authorList>
            <person name="Barnes A.C."/>
            <person name="Silayeva O."/>
        </authorList>
    </citation>
    <scope>NUCLEOTIDE SEQUENCE [LARGE SCALE GENOMIC DNA]</scope>
    <source>
        <strain evidence="2 3">QMA0445</strain>
    </source>
</reference>
<proteinExistence type="predicted"/>
<feature type="transmembrane region" description="Helical" evidence="1">
    <location>
        <begin position="116"/>
        <end position="141"/>
    </location>
</feature>
<dbReference type="RefSeq" id="WP_017768501.1">
    <property type="nucleotide sequence ID" value="NZ_QLQC01000029.1"/>
</dbReference>
<feature type="transmembrane region" description="Helical" evidence="1">
    <location>
        <begin position="55"/>
        <end position="74"/>
    </location>
</feature>